<gene>
    <name evidence="2" type="ORF">HCBG_06041</name>
</gene>
<dbReference type="Proteomes" id="UP000001631">
    <property type="component" value="Unassembled WGS sequence"/>
</dbReference>
<dbReference type="InParanoid" id="C0NSB1"/>
<evidence type="ECO:0000313" key="2">
    <source>
        <dbReference type="EMBL" id="EEH05777.1"/>
    </source>
</evidence>
<dbReference type="AlphaFoldDB" id="C0NSB1"/>
<feature type="region of interest" description="Disordered" evidence="1">
    <location>
        <begin position="34"/>
        <end position="88"/>
    </location>
</feature>
<protein>
    <submittedName>
        <fullName evidence="2">Uncharacterized protein</fullName>
    </submittedName>
</protein>
<evidence type="ECO:0000313" key="3">
    <source>
        <dbReference type="Proteomes" id="UP000001631"/>
    </source>
</evidence>
<organism evidence="2 3">
    <name type="scientific">Ajellomyces capsulatus (strain G186AR / H82 / ATCC MYA-2454 / RMSCC 2432)</name>
    <name type="common">Darling's disease fungus</name>
    <name type="synonym">Histoplasma capsulatum</name>
    <dbReference type="NCBI Taxonomy" id="447093"/>
    <lineage>
        <taxon>Eukaryota</taxon>
        <taxon>Fungi</taxon>
        <taxon>Dikarya</taxon>
        <taxon>Ascomycota</taxon>
        <taxon>Pezizomycotina</taxon>
        <taxon>Eurotiomycetes</taxon>
        <taxon>Eurotiomycetidae</taxon>
        <taxon>Onygenales</taxon>
        <taxon>Ajellomycetaceae</taxon>
        <taxon>Histoplasma</taxon>
    </lineage>
</organism>
<proteinExistence type="predicted"/>
<sequence>MSFHVLLVKPGFYHRDVKVFACLSTVVIMDSNSQDSPVDIDDIQPIIDTPSSDTSISTSPQQSPTTTPCLTPKFPEDTDGDHLPATPPTPDPWMWKCHKCLKKYKFEATTRCLDDGHYFCQTPNSKRNRLRDDMKQKDYRICKSIFDSTGWEKFKAWQKKVRLAHGKEVKKYEPAQNEQGQKKKTSLQKRRLQNDAYSHSNSWISINKVNTNFHRV</sequence>
<dbReference type="GeneID" id="69039057"/>
<keyword evidence="3" id="KW-1185">Reference proteome</keyword>
<dbReference type="VEuPathDB" id="FungiDB:I7I50_06340"/>
<feature type="compositionally biased region" description="Low complexity" evidence="1">
    <location>
        <begin position="34"/>
        <end position="68"/>
    </location>
</feature>
<dbReference type="STRING" id="447093.C0NSB1"/>
<dbReference type="EMBL" id="GG663370">
    <property type="protein sequence ID" value="EEH05777.1"/>
    <property type="molecule type" value="Genomic_DNA"/>
</dbReference>
<evidence type="ECO:0000256" key="1">
    <source>
        <dbReference type="SAM" id="MobiDB-lite"/>
    </source>
</evidence>
<accession>C0NSB1</accession>
<reference evidence="2" key="1">
    <citation type="submission" date="2009-02" db="EMBL/GenBank/DDBJ databases">
        <title>The Genome Sequence of Ajellomyces capsulatus strain G186AR.</title>
        <authorList>
            <consortium name="The Broad Institute Genome Sequencing Platform"/>
            <person name="Champion M."/>
            <person name="Cuomo C."/>
            <person name="Ma L.-J."/>
            <person name="Henn M.R."/>
            <person name="Sil A."/>
            <person name="Goldman B."/>
            <person name="Young S.K."/>
            <person name="Kodira C.D."/>
            <person name="Zeng Q."/>
            <person name="Koehrsen M."/>
            <person name="Alvarado L."/>
            <person name="Berlin A."/>
            <person name="Borenstein D."/>
            <person name="Chen Z."/>
            <person name="Engels R."/>
            <person name="Freedman E."/>
            <person name="Gellesch M."/>
            <person name="Goldberg J."/>
            <person name="Griggs A."/>
            <person name="Gujja S."/>
            <person name="Heiman D."/>
            <person name="Hepburn T."/>
            <person name="Howarth C."/>
            <person name="Jen D."/>
            <person name="Larson L."/>
            <person name="Lewis B."/>
            <person name="Mehta T."/>
            <person name="Park D."/>
            <person name="Pearson M."/>
            <person name="Roberts A."/>
            <person name="Saif S."/>
            <person name="Shea T."/>
            <person name="Shenoy N."/>
            <person name="Sisk P."/>
            <person name="Stolte C."/>
            <person name="Sykes S."/>
            <person name="Walk T."/>
            <person name="White J."/>
            <person name="Yandava C."/>
            <person name="Klein B."/>
            <person name="McEwen J.G."/>
            <person name="Puccia R."/>
            <person name="Goldman G.H."/>
            <person name="Felipe M.S."/>
            <person name="Nino-Vega G."/>
            <person name="San-Blas G."/>
            <person name="Taylor J."/>
            <person name="Mendoza L."/>
            <person name="Galagan J."/>
            <person name="Nusbaum C."/>
            <person name="Birren B."/>
        </authorList>
    </citation>
    <scope>NUCLEOTIDE SEQUENCE</scope>
    <source>
        <strain evidence="2">G186AR</strain>
    </source>
</reference>
<feature type="compositionally biased region" description="Basic residues" evidence="1">
    <location>
        <begin position="182"/>
        <end position="191"/>
    </location>
</feature>
<feature type="region of interest" description="Disordered" evidence="1">
    <location>
        <begin position="172"/>
        <end position="194"/>
    </location>
</feature>
<dbReference type="HOGENOM" id="CLU_1277310_0_0_1"/>
<name>C0NSB1_AJECG</name>
<dbReference type="RefSeq" id="XP_045286258.1">
    <property type="nucleotide sequence ID" value="XM_045433090.1"/>
</dbReference>